<feature type="region of interest" description="Disordered" evidence="1">
    <location>
        <begin position="355"/>
        <end position="374"/>
    </location>
</feature>
<evidence type="ECO:0000256" key="1">
    <source>
        <dbReference type="SAM" id="MobiDB-lite"/>
    </source>
</evidence>
<sequence length="374" mass="41853">MSFNEAGVNLHWHPKWEQTYFGHSNPSKYNSAYSIGFVVILTQVSNLWATNDARWRSVAERLSLQSWYQSGFLLYHFTVCLPSPPSLLVAMDPALIDGDRDAVTSFYEAHPLSFDGAPQRDPDIYRDMYYTRYHSYTLEWHAYPLETMAHYCLRFQEAMLPYVPQDIDHPVMEALTILRNGLPGRIRQYVPFPMPRMTVGHMIKDILGAEVHADAEQAEAAEGDHQAPVDDAGIGKPLHEVGPAPPEEPIPAVPEQEVPAHEAEEQEDAEGDPDAEGPEEDDIMVIPADPPADPPIVDISSDEEDDVEVIPADPPADPLVIDISSDEEGDDEDMELAPELEQAGWLEYQEDFGDDPEEILFDDGDWEADSDAPS</sequence>
<keyword evidence="3" id="KW-1185">Reference proteome</keyword>
<feature type="compositionally biased region" description="Acidic residues" evidence="1">
    <location>
        <begin position="324"/>
        <end position="334"/>
    </location>
</feature>
<feature type="compositionally biased region" description="Pro residues" evidence="1">
    <location>
        <begin position="243"/>
        <end position="252"/>
    </location>
</feature>
<gene>
    <name evidence="2" type="ORF">TIFTF001_037066</name>
</gene>
<reference evidence="2" key="1">
    <citation type="submission" date="2023-07" db="EMBL/GenBank/DDBJ databases">
        <title>draft genome sequence of fig (Ficus carica).</title>
        <authorList>
            <person name="Takahashi T."/>
            <person name="Nishimura K."/>
        </authorList>
    </citation>
    <scope>NUCLEOTIDE SEQUENCE</scope>
</reference>
<accession>A0AA88E968</accession>
<dbReference type="EMBL" id="BTGU01000535">
    <property type="protein sequence ID" value="GMN68011.1"/>
    <property type="molecule type" value="Genomic_DNA"/>
</dbReference>
<evidence type="ECO:0000313" key="2">
    <source>
        <dbReference type="EMBL" id="GMN68011.1"/>
    </source>
</evidence>
<name>A0AA88E968_FICCA</name>
<dbReference type="AlphaFoldDB" id="A0AA88E968"/>
<dbReference type="Proteomes" id="UP001187192">
    <property type="component" value="Unassembled WGS sequence"/>
</dbReference>
<comment type="caution">
    <text evidence="2">The sequence shown here is derived from an EMBL/GenBank/DDBJ whole genome shotgun (WGS) entry which is preliminary data.</text>
</comment>
<feature type="compositionally biased region" description="Acidic residues" evidence="1">
    <location>
        <begin position="264"/>
        <end position="283"/>
    </location>
</feature>
<organism evidence="2 3">
    <name type="scientific">Ficus carica</name>
    <name type="common">Common fig</name>
    <dbReference type="NCBI Taxonomy" id="3494"/>
    <lineage>
        <taxon>Eukaryota</taxon>
        <taxon>Viridiplantae</taxon>
        <taxon>Streptophyta</taxon>
        <taxon>Embryophyta</taxon>
        <taxon>Tracheophyta</taxon>
        <taxon>Spermatophyta</taxon>
        <taxon>Magnoliopsida</taxon>
        <taxon>eudicotyledons</taxon>
        <taxon>Gunneridae</taxon>
        <taxon>Pentapetalae</taxon>
        <taxon>rosids</taxon>
        <taxon>fabids</taxon>
        <taxon>Rosales</taxon>
        <taxon>Moraceae</taxon>
        <taxon>Ficeae</taxon>
        <taxon>Ficus</taxon>
    </lineage>
</organism>
<evidence type="ECO:0000313" key="3">
    <source>
        <dbReference type="Proteomes" id="UP001187192"/>
    </source>
</evidence>
<protein>
    <submittedName>
        <fullName evidence="2">Uncharacterized protein</fullName>
    </submittedName>
</protein>
<proteinExistence type="predicted"/>
<feature type="region of interest" description="Disordered" evidence="1">
    <location>
        <begin position="216"/>
        <end position="334"/>
    </location>
</feature>